<sequence>MTTELSISGILPATLYPATTSRLSAFCDSADSFALREEVYERTAASSSGAPAPDPDSQRVRVKALRTRSKGERVEWTIQLNQKPEPPRTAPRALQFGVTEFAVEEGSDPRALVDSLGFSKKAFVTHRRGQVWRRGAVSVELFQLYESDTAPEPLDPASYAVSVSTRFTASSSSSSSAPNGRATSNPGTPGAGASQEVRDRAIAALEDVARLLKGLVDLARVD</sequence>
<evidence type="ECO:0000313" key="2">
    <source>
        <dbReference type="EMBL" id="CDR49674.1"/>
    </source>
</evidence>
<accession>A0A061BRK0</accession>
<reference evidence="2" key="1">
    <citation type="journal article" date="2014" name="Genome Announc.">
        <title>Draft genome sequence of Rhodosporidium toruloides CECT1137, an oleaginous yeast of biotechnological interest.</title>
        <authorList>
            <person name="Morin N."/>
            <person name="Calcas X."/>
            <person name="Devillers H."/>
            <person name="Durrens P."/>
            <person name="Sherman D.J."/>
            <person name="Nicaud J.-M."/>
            <person name="Neuveglise C."/>
        </authorList>
    </citation>
    <scope>NUCLEOTIDE SEQUENCE</scope>
    <source>
        <strain evidence="2">CECT1137</strain>
    </source>
</reference>
<feature type="compositionally biased region" description="Polar residues" evidence="1">
    <location>
        <begin position="177"/>
        <end position="187"/>
    </location>
</feature>
<evidence type="ECO:0000256" key="1">
    <source>
        <dbReference type="SAM" id="MobiDB-lite"/>
    </source>
</evidence>
<dbReference type="Gene3D" id="2.40.320.10">
    <property type="entry name" value="Hypothetical Protein Pfu-838710-001"/>
    <property type="match status" value="1"/>
</dbReference>
<dbReference type="EMBL" id="LK052964">
    <property type="protein sequence ID" value="CDR49674.1"/>
    <property type="molecule type" value="Genomic_DNA"/>
</dbReference>
<feature type="region of interest" description="Disordered" evidence="1">
    <location>
        <begin position="169"/>
        <end position="196"/>
    </location>
</feature>
<gene>
    <name evidence="2" type="ORF">RHTO0S_29e01244g</name>
</gene>
<name>A0A061BRK0_RHOTO</name>
<proteinExistence type="predicted"/>
<protein>
    <submittedName>
        <fullName evidence="2">RHTO0S29e01244g1_1</fullName>
    </submittedName>
</protein>
<organism evidence="2">
    <name type="scientific">Rhodotorula toruloides</name>
    <name type="common">Yeast</name>
    <name type="synonym">Rhodosporidium toruloides</name>
    <dbReference type="NCBI Taxonomy" id="5286"/>
    <lineage>
        <taxon>Eukaryota</taxon>
        <taxon>Fungi</taxon>
        <taxon>Dikarya</taxon>
        <taxon>Basidiomycota</taxon>
        <taxon>Pucciniomycotina</taxon>
        <taxon>Microbotryomycetes</taxon>
        <taxon>Sporidiobolales</taxon>
        <taxon>Sporidiobolaceae</taxon>
        <taxon>Rhodotorula</taxon>
    </lineage>
</organism>
<dbReference type="AlphaFoldDB" id="A0A061BRK0"/>
<dbReference type="OrthoDB" id="10018982at2759"/>